<dbReference type="PANTHER" id="PTHR42648">
    <property type="entry name" value="TRANSPOSASE, PUTATIVE-RELATED"/>
    <property type="match status" value="1"/>
</dbReference>
<dbReference type="Pfam" id="PF13976">
    <property type="entry name" value="gag_pre-integrs"/>
    <property type="match status" value="1"/>
</dbReference>
<dbReference type="PANTHER" id="PTHR42648:SF32">
    <property type="entry name" value="RIBONUCLEASE H-LIKE DOMAIN, GAG-PRE-INTEGRASE DOMAIN PROTEIN-RELATED"/>
    <property type="match status" value="1"/>
</dbReference>
<dbReference type="EMBL" id="BKCJ010000952">
    <property type="protein sequence ID" value="GEU37629.1"/>
    <property type="molecule type" value="Genomic_DNA"/>
</dbReference>
<accession>A0A6L2JLU9</accession>
<dbReference type="Pfam" id="PF07727">
    <property type="entry name" value="RVT_2"/>
    <property type="match status" value="2"/>
</dbReference>
<comment type="caution">
    <text evidence="8">The sequence shown here is derived from an EMBL/GenBank/DDBJ whole genome shotgun (WGS) entry which is preliminary data.</text>
</comment>
<dbReference type="InterPro" id="IPR039537">
    <property type="entry name" value="Retrotran_Ty1/copia-like"/>
</dbReference>
<feature type="region of interest" description="Disordered" evidence="6">
    <location>
        <begin position="2430"/>
        <end position="2453"/>
    </location>
</feature>
<organism evidence="8">
    <name type="scientific">Tanacetum cinerariifolium</name>
    <name type="common">Dalmatian daisy</name>
    <name type="synonym">Chrysanthemum cinerariifolium</name>
    <dbReference type="NCBI Taxonomy" id="118510"/>
    <lineage>
        <taxon>Eukaryota</taxon>
        <taxon>Viridiplantae</taxon>
        <taxon>Streptophyta</taxon>
        <taxon>Embryophyta</taxon>
        <taxon>Tracheophyta</taxon>
        <taxon>Spermatophyta</taxon>
        <taxon>Magnoliopsida</taxon>
        <taxon>eudicotyledons</taxon>
        <taxon>Gunneridae</taxon>
        <taxon>Pentapetalae</taxon>
        <taxon>asterids</taxon>
        <taxon>campanulids</taxon>
        <taxon>Asterales</taxon>
        <taxon>Asteraceae</taxon>
        <taxon>Asteroideae</taxon>
        <taxon>Anthemideae</taxon>
        <taxon>Anthemidinae</taxon>
        <taxon>Tanacetum</taxon>
    </lineage>
</organism>
<feature type="region of interest" description="Disordered" evidence="6">
    <location>
        <begin position="531"/>
        <end position="593"/>
    </location>
</feature>
<feature type="domain" description="Integrase catalytic" evidence="7">
    <location>
        <begin position="2826"/>
        <end position="3009"/>
    </location>
</feature>
<dbReference type="GO" id="GO:0003676">
    <property type="term" value="F:nucleic acid binding"/>
    <property type="evidence" value="ECO:0007669"/>
    <property type="project" value="InterPro"/>
</dbReference>
<feature type="coiled-coil region" evidence="5">
    <location>
        <begin position="288"/>
        <end position="315"/>
    </location>
</feature>
<feature type="region of interest" description="Disordered" evidence="6">
    <location>
        <begin position="1861"/>
        <end position="1888"/>
    </location>
</feature>
<feature type="compositionally biased region" description="Basic residues" evidence="6">
    <location>
        <begin position="542"/>
        <end position="551"/>
    </location>
</feature>
<evidence type="ECO:0000256" key="1">
    <source>
        <dbReference type="ARBA" id="ARBA00022670"/>
    </source>
</evidence>
<dbReference type="InterPro" id="IPR025724">
    <property type="entry name" value="GAG-pre-integrase_dom"/>
</dbReference>
<feature type="coiled-coil region" evidence="5">
    <location>
        <begin position="2269"/>
        <end position="2331"/>
    </location>
</feature>
<dbReference type="Pfam" id="PF22936">
    <property type="entry name" value="Pol_BBD"/>
    <property type="match status" value="2"/>
</dbReference>
<dbReference type="SUPFAM" id="SSF57756">
    <property type="entry name" value="Retrovirus zinc finger-like domains"/>
    <property type="match status" value="1"/>
</dbReference>
<dbReference type="PROSITE" id="PS50994">
    <property type="entry name" value="INTEGRASE"/>
    <property type="match status" value="1"/>
</dbReference>
<feature type="non-terminal residue" evidence="8">
    <location>
        <position position="3391"/>
    </location>
</feature>
<dbReference type="GO" id="GO:0004190">
    <property type="term" value="F:aspartic-type endopeptidase activity"/>
    <property type="evidence" value="ECO:0007669"/>
    <property type="project" value="UniProtKB-KW"/>
</dbReference>
<dbReference type="InterPro" id="IPR012337">
    <property type="entry name" value="RNaseH-like_sf"/>
</dbReference>
<feature type="region of interest" description="Disordered" evidence="6">
    <location>
        <begin position="1506"/>
        <end position="1529"/>
    </location>
</feature>
<keyword evidence="5" id="KW-0175">Coiled coil</keyword>
<evidence type="ECO:0000256" key="4">
    <source>
        <dbReference type="ARBA" id="ARBA00022801"/>
    </source>
</evidence>
<keyword evidence="4" id="KW-0378">Hydrolase</keyword>
<dbReference type="InterPro" id="IPR036397">
    <property type="entry name" value="RNaseH_sf"/>
</dbReference>
<evidence type="ECO:0000256" key="6">
    <source>
        <dbReference type="SAM" id="MobiDB-lite"/>
    </source>
</evidence>
<dbReference type="Gene3D" id="4.10.60.10">
    <property type="entry name" value="Zinc finger, CCHC-type"/>
    <property type="match status" value="1"/>
</dbReference>
<protein>
    <submittedName>
        <fullName evidence="8">Ribonuclease H-like domain-containing protein</fullName>
    </submittedName>
</protein>
<evidence type="ECO:0000256" key="2">
    <source>
        <dbReference type="ARBA" id="ARBA00022723"/>
    </source>
</evidence>
<feature type="region of interest" description="Disordered" evidence="6">
    <location>
        <begin position="1"/>
        <end position="33"/>
    </location>
</feature>
<dbReference type="InterPro" id="IPR001584">
    <property type="entry name" value="Integrase_cat-core"/>
</dbReference>
<evidence type="ECO:0000256" key="3">
    <source>
        <dbReference type="ARBA" id="ARBA00022750"/>
    </source>
</evidence>
<feature type="compositionally biased region" description="Polar residues" evidence="6">
    <location>
        <begin position="562"/>
        <end position="577"/>
    </location>
</feature>
<evidence type="ECO:0000313" key="8">
    <source>
        <dbReference type="EMBL" id="GEU37629.1"/>
    </source>
</evidence>
<keyword evidence="2" id="KW-0479">Metal-binding</keyword>
<gene>
    <name evidence="8" type="ORF">Tci_009607</name>
</gene>
<feature type="region of interest" description="Disordered" evidence="6">
    <location>
        <begin position="1421"/>
        <end position="1483"/>
    </location>
</feature>
<reference evidence="8" key="1">
    <citation type="journal article" date="2019" name="Sci. Rep.">
        <title>Draft genome of Tanacetum cinerariifolium, the natural source of mosquito coil.</title>
        <authorList>
            <person name="Yamashiro T."/>
            <person name="Shiraishi A."/>
            <person name="Satake H."/>
            <person name="Nakayama K."/>
        </authorList>
    </citation>
    <scope>NUCLEOTIDE SEQUENCE</scope>
</reference>
<dbReference type="SUPFAM" id="SSF56672">
    <property type="entry name" value="DNA/RNA polymerases"/>
    <property type="match status" value="1"/>
</dbReference>
<dbReference type="InterPro" id="IPR057670">
    <property type="entry name" value="SH3_retrovirus"/>
</dbReference>
<keyword evidence="3" id="KW-0064">Aspartyl protease</keyword>
<name>A0A6L2JLU9_TANCI</name>
<dbReference type="GO" id="GO:0015074">
    <property type="term" value="P:DNA integration"/>
    <property type="evidence" value="ECO:0007669"/>
    <property type="project" value="InterPro"/>
</dbReference>
<dbReference type="Pfam" id="PF00665">
    <property type="entry name" value="rve"/>
    <property type="match status" value="1"/>
</dbReference>
<dbReference type="InterPro" id="IPR043502">
    <property type="entry name" value="DNA/RNA_pol_sf"/>
</dbReference>
<keyword evidence="1" id="KW-0645">Protease</keyword>
<evidence type="ECO:0000259" key="7">
    <source>
        <dbReference type="PROSITE" id="PS50994"/>
    </source>
</evidence>
<dbReference type="GO" id="GO:0008270">
    <property type="term" value="F:zinc ion binding"/>
    <property type="evidence" value="ECO:0007669"/>
    <property type="project" value="InterPro"/>
</dbReference>
<sequence length="3391" mass="383452">MNPQGRGATRYEGVQNRVGNVNPGQARPENAFDDDVDEQPVQDLALNVYNVFQADDYDAFDSNVDEASTAQTMFMANLSSADPVTDEARPSYDSDILSEVQDHDHYQDAVCAQHEEHAMHDSVQLNHFVDSHADYTSDSNMIQYDQYPALYNGHEILKDNHVPAIVHNTEDTLEIAEITMKKMNDKMKDPKCVNRKTTVYRPIKALTVYLPNTPAMLVPKVLPTKSQVKIHIFTLIQLFLEFDKTCKKRITPTRLTEGERGFEQTKECYLKEVIPFFKTLKDNFEGIQKALTNKIKEIKDVFEELEAEVAQYVVDRKHDAIERKNLLIANDNLIAECLSKEVFFVATNSELNVARFTEMNVAHTIVEARGLELEAELANLRDKSHHDNKEELINHFSKLEVTALTTKNVNLKAQILEKVNNVSKDQVKPKVLARGKHAIDVEPIVPRLRNNRDAYLNYLRHLKESVKTIHDIVDEARVVRPLNRSIASACRYTKHSQELLEYAIDTCPQGSQQRDKQLAHIPLIRKKQVTFAKPSDKSNSNTHKHVTKVKTQKTNVPVPPSTGVNNFPNASGLQPKSNTKKSRISPAKGVNKLPVEDQSRINKSLLRTSNRVDSSSRLKRTVVQIVLWYLDSGYLKHITGDRSRLMNFVKKFIGIVRFENDQFGAIMGYGDYVIGESVISRVYYVERLGHNLFSIGQFCDSDLKVAFRKHSCYARDMNGVELIKGSRGSNLYTISVEDMMKSSPIYLRKLQPTADIGIFVGYAPSRKGYRTYNKRTRRIMETIHVQFDELTEPIAPVHLNLEILFQPMFDEYLEPPRIERPVHPAQAVQAPVNSAGTPSSTTIDQDAPSLILSKVEPKNFKSAITEDCWFQAMQDEIHEFDRLQLWELVPQPDFVMIIALKWIYKVKLDEYGDVLKNKARFVAKGYRQKECIYFEESFASVARIEAILIFIANAASKNMTIYQMDVKTSFLNDELKEEVYVSQLEGFVYPDYPLHVYRLKKALYRLKQAPRAWYDTLSRFLLDDKFSKGAVDPTLFTQKTGKHILLVQIYVSLSLGGIFINQSKLALEILRKFGMDSCDSVDTPMVNRLELDEDPLGILIDETRFRSMVSSLMCLTTSRPDLVFAVCMCARLHLSFQIEESTSPKRWLFLTTDTMADVNVNAPAGQAPTMAPPVRFDDQILPHIRWVPIGKSNCYLDVQKSQSNPIYKIAVDILKHTNFFRAFTASSTIPSIYIQQLWDTVRYDKSAGCYRCQLDEQWFDLTKDTPRDALQITPVNDNQVFASPLSSDALINFVNEMGYLKLIRNLSTVVTHDMFQPWRALRTIINLCLMGKTYGFERPRDPVLQILWGHKFYPRPDSPLHMPNEEPVLGYLKFSAKGRKREVFRMPITGSLITAYIQEASYYQEYLAKMAKHQRCLAGETGSDLDSLAPKPTKTARKPKPTAPKVHPRPSVSKLVSSTQLEPTSAPAKPQGKKCKLTTEVSDKPSKAIKSRHIFVSMKRKPISTLRSMDESVAEDVPEKEPQVGDEEANMQRALEESIKSMYDVPRGPLPPVVLREPESGKYQPLLEVVPGADSGGQGEGQARPDSGAQAEGQARPDPDCAHMDLDVADVSPPPPLEQMDKRFTAKKMRIEQYFLMTDYSLWEVILNGDSPVPTRLVKGFAQPVAPTTVEQKLDRKNELKARRTLLMALPDKHQLKFNSHKDAKSLMEAIEKRFSGNTETKKVQKTLLKQQFENFSGSNSETDSTNDLVSAAVSVSIVGVKLSASTLPNVDSLSNAVIYSFFASQSLSPQLDNEDLKQIDADDLEEMDLKWQMAMLTMTARKFLQKTRRNLGVNGPTSIGFNMAKVECYNYHRKGHFARECRSPKDSRKTAVAEPQKRSIPVETSTSNALVSQCDGTGSYDWSNQAEEEPTNFALMAFSSSSSNSSSDCEVVSAAKLQILSPKEFDLWKIRIEQYFLMTDYSLWEVILNGDSPVPTRLVEGVAQPVAPTTVKQKLARKNELKARGTVLMALPDKHQLKFNLHKDAKSLMEAIEKRFGGNTETKKEDVKLKFLHSLPSEWKTHTLIWRNKTDLEDKSLDDLFNSLKIYKSEVKHSSSQGIDSQNHAFVSTTPVDSTNDSVSAAVSVSAVGTKLSASNLPNVDSLSNAVIYSFFASQSSIPQLDNEDLKQIDADDLEEMDLKWQMAMLTMRARKFLQKTGRNLGVNGPTSMGFDMAKVECYNCSYDWSYQAEEEPTNFALMAFLSSSSNSSSDYEFRKSQFDVMSYQTGLESVEARLLVYKQNESTLEENIKLLHIEVQLKDTALATLRQKVETNEKERDDLNIKLEKFQTSSKRLTDLLASQTSDKAGLGYNSKVFTQAMFDCDNYYSSESDNDSWPPSNLYDRFIPSGGYHAVSPPMTGTFMPAKPDLVFHTPPSDENEHLAFNVQLSPTKPEQDLPSRPIAPPVLLRTHSPSKGLRRTKKTCFVYKSETHLIKNCEFHARKLAHKSYVSRDIHKHHAPMNHSKFPLHKVSAAAPFKSQPVLTTAARTVKVVKPKFSKPRPNIASYAMSKSKSPLRRPFIRHPSPKPSISPPRVNAAKPFAVFNSEEEAMPQVTKDVPSFAQFPELVISPRHSGLYLSLLCNPQQVLKDKGIIDSGCFRHMTGNMSYLSDFEELNGGYVAFGGNPKGGKIIGKGKIKTGKLDFNDVYFVKELKFNLFSVSQMCDKKNNVLFTDAECLILSFDFKLPDASQVLLRVPRENNMYNVNLKNIIPSRDLTCLFAKATLDDSNLWHRRLGHVNFKTINKLVKGNLVRGLPSKVFANENSCVACKKGKQHRASCKSKTVSFVNQPLFRLHMDLFGPTFVKSLSKKSYYLVITDDYSRFYWVFFLATKDEIASVLKTFIVGLENLLSLKVKIIRCDNRTEFKNADLNQFFGLKGIKREFSVLRTPQQNGIAERKNRTLIEAARTMLQILRKVDEGFLVGYSVCSKAFRVFNSRTHIVQETLHVNFMENKPNVAGSGPGWLFDIDSLSQTMNYHPVLAENQTNSNAGFQDTEKAGDEGTQTYVLSPVLSDGSTNLKNNKDAHTDGKEHDDDIQKSVSPDIYSSSCGFRDLNKEFAECFNNSSNEVNVVGSSVYAAGLNFTNSTNDFSAAGPSNAAMPNLEDLSHNADDVGAEADINNMESIISTRSMVRGFRDQDLPYGKRAIGTKWVYRNKKDERGIVIRNKARLVAQGHTQEEGIDYEEVFAPVARIKAIRLFLAYASFMGFPVYQMGVKSAFFYRTIEEEVYVCQPPGFEDLEYLDKVYKVVKALYGLHQAPRAWYETLFIKKQQKDILLVQIYVDDIIFGATNKALCQSFEKLMKDNFQMSSMRELTFFLGLQVKQKKDRIFISQDKYVAEILKKFGLSEGKSA</sequence>
<dbReference type="Pfam" id="PF25597">
    <property type="entry name" value="SH3_retrovirus"/>
    <property type="match status" value="1"/>
</dbReference>
<feature type="compositionally biased region" description="Basic and acidic residues" evidence="6">
    <location>
        <begin position="1861"/>
        <end position="1878"/>
    </location>
</feature>
<dbReference type="InterPro" id="IPR013103">
    <property type="entry name" value="RVT_2"/>
</dbReference>
<dbReference type="SUPFAM" id="SSF53098">
    <property type="entry name" value="Ribonuclease H-like"/>
    <property type="match status" value="1"/>
</dbReference>
<feature type="compositionally biased region" description="Basic and acidic residues" evidence="6">
    <location>
        <begin position="3060"/>
        <end position="3076"/>
    </location>
</feature>
<dbReference type="GO" id="GO:0006508">
    <property type="term" value="P:proteolysis"/>
    <property type="evidence" value="ECO:0007669"/>
    <property type="project" value="UniProtKB-KW"/>
</dbReference>
<dbReference type="InterPro" id="IPR054722">
    <property type="entry name" value="PolX-like_BBD"/>
</dbReference>
<dbReference type="InterPro" id="IPR036875">
    <property type="entry name" value="Znf_CCHC_sf"/>
</dbReference>
<dbReference type="Gene3D" id="3.30.420.10">
    <property type="entry name" value="Ribonuclease H-like superfamily/Ribonuclease H"/>
    <property type="match status" value="1"/>
</dbReference>
<feature type="region of interest" description="Disordered" evidence="6">
    <location>
        <begin position="3050"/>
        <end position="3078"/>
    </location>
</feature>
<feature type="region of interest" description="Disordered" evidence="6">
    <location>
        <begin position="1568"/>
        <end position="1601"/>
    </location>
</feature>
<feature type="compositionally biased region" description="Polar residues" evidence="6">
    <location>
        <begin position="1454"/>
        <end position="1463"/>
    </location>
</feature>
<proteinExistence type="predicted"/>
<evidence type="ECO:0000256" key="5">
    <source>
        <dbReference type="SAM" id="Coils"/>
    </source>
</evidence>